<name>A0A1M6ABT7_9FLAO</name>
<gene>
    <name evidence="1" type="ORF">SAMN04488096_101193</name>
</gene>
<organism evidence="1 2">
    <name type="scientific">Mesonia phycicola</name>
    <dbReference type="NCBI Taxonomy" id="579105"/>
    <lineage>
        <taxon>Bacteria</taxon>
        <taxon>Pseudomonadati</taxon>
        <taxon>Bacteroidota</taxon>
        <taxon>Flavobacteriia</taxon>
        <taxon>Flavobacteriales</taxon>
        <taxon>Flavobacteriaceae</taxon>
        <taxon>Mesonia</taxon>
    </lineage>
</organism>
<evidence type="ECO:0000313" key="2">
    <source>
        <dbReference type="Proteomes" id="UP000184225"/>
    </source>
</evidence>
<dbReference type="EMBL" id="FQYY01000001">
    <property type="protein sequence ID" value="SHI33952.1"/>
    <property type="molecule type" value="Genomic_DNA"/>
</dbReference>
<proteinExistence type="predicted"/>
<evidence type="ECO:0000313" key="1">
    <source>
        <dbReference type="EMBL" id="SHI33952.1"/>
    </source>
</evidence>
<accession>A0A1M6ABT7</accession>
<keyword evidence="2" id="KW-1185">Reference proteome</keyword>
<sequence>MKKIILLSTVLFTTTLIAKEGMYLYSSNQKVESKTTKQPVQKKVKGCYIY</sequence>
<dbReference type="AlphaFoldDB" id="A0A1M6ABT7"/>
<protein>
    <submittedName>
        <fullName evidence="1">Uncharacterized protein</fullName>
    </submittedName>
</protein>
<reference evidence="1 2" key="1">
    <citation type="submission" date="2016-11" db="EMBL/GenBank/DDBJ databases">
        <authorList>
            <person name="Jaros S."/>
            <person name="Januszkiewicz K."/>
            <person name="Wedrychowicz H."/>
        </authorList>
    </citation>
    <scope>NUCLEOTIDE SEQUENCE [LARGE SCALE GENOMIC DNA]</scope>
    <source>
        <strain evidence="1 2">DSM 21425</strain>
    </source>
</reference>
<dbReference type="Proteomes" id="UP000184225">
    <property type="component" value="Unassembled WGS sequence"/>
</dbReference>